<dbReference type="InterPro" id="IPR035513">
    <property type="entry name" value="Invertase/methylesterase_inhib"/>
</dbReference>
<reference evidence="17 18" key="1">
    <citation type="submission" date="2024-11" db="EMBL/GenBank/DDBJ databases">
        <title>A near-complete genome assembly of Cinchona calisaya.</title>
        <authorList>
            <person name="Lian D.C."/>
            <person name="Zhao X.W."/>
            <person name="Wei L."/>
        </authorList>
    </citation>
    <scope>NUCLEOTIDE SEQUENCE [LARGE SCALE GENOMIC DNA]</scope>
    <source>
        <tissue evidence="17">Nenye</tissue>
    </source>
</reference>
<evidence type="ECO:0000256" key="5">
    <source>
        <dbReference type="ARBA" id="ARBA00013229"/>
    </source>
</evidence>
<dbReference type="SUPFAM" id="SSF101148">
    <property type="entry name" value="Plant invertase/pectin methylesterase inhibitor"/>
    <property type="match status" value="1"/>
</dbReference>
<feature type="active site" evidence="12">
    <location>
        <position position="435"/>
    </location>
</feature>
<dbReference type="InterPro" id="IPR011050">
    <property type="entry name" value="Pectin_lyase_fold/virulence"/>
</dbReference>
<evidence type="ECO:0000256" key="7">
    <source>
        <dbReference type="ARBA" id="ARBA00022525"/>
    </source>
</evidence>
<comment type="caution">
    <text evidence="17">The sequence shown here is derived from an EMBL/GenBank/DDBJ whole genome shotgun (WGS) entry which is preliminary data.</text>
</comment>
<evidence type="ECO:0000256" key="4">
    <source>
        <dbReference type="ARBA" id="ARBA00007786"/>
    </source>
</evidence>
<dbReference type="GO" id="GO:0030599">
    <property type="term" value="F:pectinesterase activity"/>
    <property type="evidence" value="ECO:0007669"/>
    <property type="project" value="UniProtKB-UniRule"/>
</dbReference>
<dbReference type="InterPro" id="IPR012334">
    <property type="entry name" value="Pectin_lyas_fold"/>
</dbReference>
<sequence>MGYGKLVSEPLSSTGHQLDDEATYKPRKSKLKPLVIILAAILIVASAISAVVVINSLGNKASSEATTLNIKPSKAISLTCSKTRYRSLCVNSLLNFPGAITASDKHLVHIAVNMTLHRFGKALYDVSGVSNVFMDKRARSAYEDCLELLADSVDLLARSLTSVSFGGSSQDVVTWLSAALTNQDTCTDGLAEVGGGGSVKNQMSVKLKDLSKLVSNCLAMYTAAGGRDDFSGIPIGNRRRKLITGGCEGEKGEDKHDDHQVYFPKWLTRKDRMLLDVPVSAIQADIIVSQDGNGTVKTVAEAIKKAPEYSTRRFIIYVKAGKYEEDNLKVGRKKTNLVFIGDGKGKTVISGDKSVFDNITTFHTASFAASGAGFIARDLTFENWAGPSKHQAVALRVGADHAVVYRCSVIGYQDTLYVHSQRQFFRECDIYGTVDFIFGNAAVVFQNCSLYSRKPMNLQKNTVTAQNRKDPNQNTGISIHACRILATPDLQSSNGSFQTYLGRPWKLYSRTVIMQSYIGEHIHPRGFLEWNATFALDTLYYGEYVNYGPGAALGQRVKWPGYQVIQTVAEASKFTVGQFIFGSSWLPSTGVAFMAGLST</sequence>
<dbReference type="SUPFAM" id="SSF51126">
    <property type="entry name" value="Pectin lyase-like"/>
    <property type="match status" value="1"/>
</dbReference>
<dbReference type="EC" id="3.1.1.11" evidence="5 13"/>
<organism evidence="17 18">
    <name type="scientific">Cinchona calisaya</name>
    <dbReference type="NCBI Taxonomy" id="153742"/>
    <lineage>
        <taxon>Eukaryota</taxon>
        <taxon>Viridiplantae</taxon>
        <taxon>Streptophyta</taxon>
        <taxon>Embryophyta</taxon>
        <taxon>Tracheophyta</taxon>
        <taxon>Spermatophyta</taxon>
        <taxon>Magnoliopsida</taxon>
        <taxon>eudicotyledons</taxon>
        <taxon>Gunneridae</taxon>
        <taxon>Pentapetalae</taxon>
        <taxon>asterids</taxon>
        <taxon>lamiids</taxon>
        <taxon>Gentianales</taxon>
        <taxon>Rubiaceae</taxon>
        <taxon>Cinchonoideae</taxon>
        <taxon>Cinchoneae</taxon>
        <taxon>Cinchona</taxon>
    </lineage>
</organism>
<dbReference type="CDD" id="cd15798">
    <property type="entry name" value="PMEI-like_3"/>
    <property type="match status" value="1"/>
</dbReference>
<dbReference type="GO" id="GO:0045490">
    <property type="term" value="P:pectin catabolic process"/>
    <property type="evidence" value="ECO:0007669"/>
    <property type="project" value="UniProtKB-UniRule"/>
</dbReference>
<dbReference type="Pfam" id="PF04043">
    <property type="entry name" value="PMEI"/>
    <property type="match status" value="1"/>
</dbReference>
<evidence type="ECO:0000256" key="11">
    <source>
        <dbReference type="ARBA" id="ARBA00047928"/>
    </source>
</evidence>
<evidence type="ECO:0000256" key="9">
    <source>
        <dbReference type="ARBA" id="ARBA00023085"/>
    </source>
</evidence>
<evidence type="ECO:0000256" key="12">
    <source>
        <dbReference type="PROSITE-ProRule" id="PRU10040"/>
    </source>
</evidence>
<dbReference type="Gene3D" id="2.160.20.10">
    <property type="entry name" value="Single-stranded right-handed beta-helix, Pectin lyase-like"/>
    <property type="match status" value="1"/>
</dbReference>
<dbReference type="FunFam" id="2.160.20.10:FF:000001">
    <property type="entry name" value="Pectinesterase"/>
    <property type="match status" value="1"/>
</dbReference>
<dbReference type="AlphaFoldDB" id="A0ABD2ZQC4"/>
<evidence type="ECO:0000256" key="15">
    <source>
        <dbReference type="SAM" id="Phobius"/>
    </source>
</evidence>
<feature type="transmembrane region" description="Helical" evidence="15">
    <location>
        <begin position="34"/>
        <end position="54"/>
    </location>
</feature>
<dbReference type="InterPro" id="IPR006501">
    <property type="entry name" value="Pectinesterase_inhib_dom"/>
</dbReference>
<evidence type="ECO:0000259" key="16">
    <source>
        <dbReference type="SMART" id="SM00856"/>
    </source>
</evidence>
<keyword evidence="15" id="KW-1133">Transmembrane helix</keyword>
<dbReference type="NCBIfam" id="TIGR01614">
    <property type="entry name" value="PME_inhib"/>
    <property type="match status" value="1"/>
</dbReference>
<evidence type="ECO:0000256" key="8">
    <source>
        <dbReference type="ARBA" id="ARBA00022801"/>
    </source>
</evidence>
<gene>
    <name evidence="17" type="ORF">ACH5RR_019794</name>
</gene>
<keyword evidence="10" id="KW-0961">Cell wall biogenesis/degradation</keyword>
<name>A0ABD2ZQC4_9GENT</name>
<evidence type="ECO:0000256" key="3">
    <source>
        <dbReference type="ARBA" id="ARBA00006027"/>
    </source>
</evidence>
<evidence type="ECO:0000256" key="2">
    <source>
        <dbReference type="ARBA" id="ARBA00005184"/>
    </source>
</evidence>
<keyword evidence="18" id="KW-1185">Reference proteome</keyword>
<dbReference type="PROSITE" id="PS00503">
    <property type="entry name" value="PECTINESTERASE_2"/>
    <property type="match status" value="1"/>
</dbReference>
<dbReference type="InterPro" id="IPR000070">
    <property type="entry name" value="Pectinesterase_cat"/>
</dbReference>
<dbReference type="EMBL" id="JBJUIK010000008">
    <property type="protein sequence ID" value="KAL3521645.1"/>
    <property type="molecule type" value="Genomic_DNA"/>
</dbReference>
<evidence type="ECO:0000256" key="13">
    <source>
        <dbReference type="RuleBase" id="RU000589"/>
    </source>
</evidence>
<comment type="similarity">
    <text evidence="4">In the C-terminal section; belongs to the pectinesterase family.</text>
</comment>
<keyword evidence="15" id="KW-0812">Transmembrane</keyword>
<dbReference type="PANTHER" id="PTHR31707">
    <property type="entry name" value="PECTINESTERASE"/>
    <property type="match status" value="1"/>
</dbReference>
<comment type="pathway">
    <text evidence="2 13">Glycan metabolism; pectin degradation; 2-dehydro-3-deoxy-D-gluconate from pectin: step 1/5.</text>
</comment>
<dbReference type="Gene3D" id="1.20.140.40">
    <property type="entry name" value="Invertase/pectin methylesterase inhibitor family protein"/>
    <property type="match status" value="1"/>
</dbReference>
<keyword evidence="6" id="KW-0134">Cell wall</keyword>
<comment type="subcellular location">
    <subcellularLocation>
        <location evidence="1">Secreted</location>
        <location evidence="1">Cell wall</location>
    </subcellularLocation>
</comment>
<evidence type="ECO:0000256" key="6">
    <source>
        <dbReference type="ARBA" id="ARBA00022512"/>
    </source>
</evidence>
<accession>A0ABD2ZQC4</accession>
<protein>
    <recommendedName>
        <fullName evidence="5 13">Pectinesterase</fullName>
        <ecNumber evidence="5 13">3.1.1.11</ecNumber>
    </recommendedName>
</protein>
<evidence type="ECO:0000256" key="10">
    <source>
        <dbReference type="ARBA" id="ARBA00023316"/>
    </source>
</evidence>
<evidence type="ECO:0000256" key="1">
    <source>
        <dbReference type="ARBA" id="ARBA00004191"/>
    </source>
</evidence>
<keyword evidence="9 13" id="KW-0063">Aspartyl esterase</keyword>
<dbReference type="SMART" id="SM00856">
    <property type="entry name" value="PMEI"/>
    <property type="match status" value="1"/>
</dbReference>
<proteinExistence type="inferred from homology"/>
<keyword evidence="8 13" id="KW-0378">Hydrolase</keyword>
<keyword evidence="15" id="KW-0472">Membrane</keyword>
<comment type="catalytic activity">
    <reaction evidence="11 13">
        <text>[(1-&gt;4)-alpha-D-galacturonosyl methyl ester](n) + n H2O = [(1-&gt;4)-alpha-D-galacturonosyl](n) + n methanol + n H(+)</text>
        <dbReference type="Rhea" id="RHEA:22380"/>
        <dbReference type="Rhea" id="RHEA-COMP:14570"/>
        <dbReference type="Rhea" id="RHEA-COMP:14573"/>
        <dbReference type="ChEBI" id="CHEBI:15377"/>
        <dbReference type="ChEBI" id="CHEBI:15378"/>
        <dbReference type="ChEBI" id="CHEBI:17790"/>
        <dbReference type="ChEBI" id="CHEBI:140522"/>
        <dbReference type="ChEBI" id="CHEBI:140523"/>
        <dbReference type="EC" id="3.1.1.11"/>
    </reaction>
</comment>
<feature type="region of interest" description="Disordered" evidence="14">
    <location>
        <begin position="1"/>
        <end position="22"/>
    </location>
</feature>
<feature type="domain" description="Pectinesterase inhibitor" evidence="16">
    <location>
        <begin position="71"/>
        <end position="220"/>
    </location>
</feature>
<dbReference type="GO" id="GO:0042545">
    <property type="term" value="P:cell wall modification"/>
    <property type="evidence" value="ECO:0007669"/>
    <property type="project" value="UniProtKB-UniRule"/>
</dbReference>
<evidence type="ECO:0000313" key="18">
    <source>
        <dbReference type="Proteomes" id="UP001630127"/>
    </source>
</evidence>
<dbReference type="InterPro" id="IPR033131">
    <property type="entry name" value="Pectinesterase_Asp_AS"/>
</dbReference>
<dbReference type="Proteomes" id="UP001630127">
    <property type="component" value="Unassembled WGS sequence"/>
</dbReference>
<dbReference type="Pfam" id="PF01095">
    <property type="entry name" value="Pectinesterase"/>
    <property type="match status" value="1"/>
</dbReference>
<comment type="similarity">
    <text evidence="3">In the N-terminal section; belongs to the PMEI family.</text>
</comment>
<evidence type="ECO:0000313" key="17">
    <source>
        <dbReference type="EMBL" id="KAL3521645.1"/>
    </source>
</evidence>
<evidence type="ECO:0000256" key="14">
    <source>
        <dbReference type="SAM" id="MobiDB-lite"/>
    </source>
</evidence>
<keyword evidence="7" id="KW-0964">Secreted</keyword>